<accession>U6REV7</accession>
<organism evidence="1 2">
    <name type="scientific">Phocaeicola massiliensis B84634 = Timone 84634 = DSM 17679 = JCM 13223</name>
    <dbReference type="NCBI Taxonomy" id="1121098"/>
    <lineage>
        <taxon>Bacteria</taxon>
        <taxon>Pseudomonadati</taxon>
        <taxon>Bacteroidota</taxon>
        <taxon>Bacteroidia</taxon>
        <taxon>Bacteroidales</taxon>
        <taxon>Bacteroidaceae</taxon>
        <taxon>Phocaeicola</taxon>
    </lineage>
</organism>
<proteinExistence type="predicted"/>
<dbReference type="Proteomes" id="UP000017831">
    <property type="component" value="Unassembled WGS sequence"/>
</dbReference>
<comment type="caution">
    <text evidence="1">The sequence shown here is derived from an EMBL/GenBank/DDBJ whole genome shotgun (WGS) entry which is preliminary data.</text>
</comment>
<dbReference type="HOGENOM" id="CLU_2551266_0_0_10"/>
<name>U6REV7_9BACT</name>
<keyword evidence="2" id="KW-1185">Reference proteome</keyword>
<reference evidence="1 2" key="1">
    <citation type="submission" date="2013-04" db="EMBL/GenBank/DDBJ databases">
        <title>The Genome Sequence of Bacteroides massiliensis DSM 17679.</title>
        <authorList>
            <consortium name="The Broad Institute Genomics Platform"/>
            <person name="Earl A."/>
            <person name="Ward D."/>
            <person name="Feldgarden M."/>
            <person name="Gevers D."/>
            <person name="Martens E."/>
            <person name="Fenner L."/>
            <person name="Roux V."/>
            <person name="Mallet M.N."/>
            <person name="Raoult D."/>
            <person name="Walker B."/>
            <person name="Young S."/>
            <person name="Zeng Q."/>
            <person name="Gargeya S."/>
            <person name="Fitzgerald M."/>
            <person name="Haas B."/>
            <person name="Abouelleil A."/>
            <person name="Allen A.W."/>
            <person name="Alvarado L."/>
            <person name="Arachchi H.M."/>
            <person name="Berlin A.M."/>
            <person name="Chapman S.B."/>
            <person name="Gainer-Dewar J."/>
            <person name="Goldberg J."/>
            <person name="Griggs A."/>
            <person name="Gujja S."/>
            <person name="Hansen M."/>
            <person name="Howarth C."/>
            <person name="Imamovic A."/>
            <person name="Ireland A."/>
            <person name="Larimer J."/>
            <person name="McCowan C."/>
            <person name="Murphy C."/>
            <person name="Pearson M."/>
            <person name="Poon T.W."/>
            <person name="Priest M."/>
            <person name="Roberts A."/>
            <person name="Saif S."/>
            <person name="Shea T."/>
            <person name="Sisk P."/>
            <person name="Sykes S."/>
            <person name="Wortman J."/>
            <person name="Nusbaum C."/>
            <person name="Birren B."/>
        </authorList>
    </citation>
    <scope>NUCLEOTIDE SEQUENCE [LARGE SCALE GENOMIC DNA]</scope>
    <source>
        <strain evidence="2">B84634 / Timone 84634 / DSM 17679 / JCM 13223</strain>
    </source>
</reference>
<dbReference type="AlphaFoldDB" id="U6REV7"/>
<dbReference type="EMBL" id="AQHY01000025">
    <property type="protein sequence ID" value="EOA54602.1"/>
    <property type="molecule type" value="Genomic_DNA"/>
</dbReference>
<gene>
    <name evidence="1" type="ORF">HMPREF1534_01995</name>
</gene>
<evidence type="ECO:0000313" key="1">
    <source>
        <dbReference type="EMBL" id="EOA54602.1"/>
    </source>
</evidence>
<evidence type="ECO:0000313" key="2">
    <source>
        <dbReference type="Proteomes" id="UP000017831"/>
    </source>
</evidence>
<protein>
    <submittedName>
        <fullName evidence="1">Uncharacterized protein</fullName>
    </submittedName>
</protein>
<sequence>MVTCIIQPILILLKLHIQTHTQSTHFVFFLTNLHTQTHILLHIQSSKNEIFPLKSPLSSPIPIFAILSTKFQLFKSRKPIYL</sequence>
<dbReference type="STRING" id="1121098.HMPREF1534_01995"/>